<evidence type="ECO:0000256" key="3">
    <source>
        <dbReference type="RuleBase" id="RU004508"/>
    </source>
</evidence>
<dbReference type="GO" id="GO:0008483">
    <property type="term" value="F:transaminase activity"/>
    <property type="evidence" value="ECO:0007669"/>
    <property type="project" value="UniProtKB-KW"/>
</dbReference>
<dbReference type="PANTHER" id="PTHR30244:SF36">
    <property type="entry name" value="3-OXO-GLUCOSE-6-PHOSPHATE:GLUTAMATE AMINOTRANSFERASE"/>
    <property type="match status" value="1"/>
</dbReference>
<dbReference type="SUPFAM" id="SSF53383">
    <property type="entry name" value="PLP-dependent transferases"/>
    <property type="match status" value="1"/>
</dbReference>
<dbReference type="InterPro" id="IPR015421">
    <property type="entry name" value="PyrdxlP-dep_Trfase_major"/>
</dbReference>
<dbReference type="EMBL" id="JAUQSY010000003">
    <property type="protein sequence ID" value="MDO7874155.1"/>
    <property type="molecule type" value="Genomic_DNA"/>
</dbReference>
<dbReference type="EC" id="2.6.1.-" evidence="4"/>
<comment type="caution">
    <text evidence="4">The sequence shown here is derived from an EMBL/GenBank/DDBJ whole genome shotgun (WGS) entry which is preliminary data.</text>
</comment>
<dbReference type="Proteomes" id="UP001176429">
    <property type="component" value="Unassembled WGS sequence"/>
</dbReference>
<keyword evidence="4" id="KW-0032">Aminotransferase</keyword>
<dbReference type="Gene3D" id="3.90.1150.10">
    <property type="entry name" value="Aspartate Aminotransferase, domain 1"/>
    <property type="match status" value="1"/>
</dbReference>
<dbReference type="InterPro" id="IPR015424">
    <property type="entry name" value="PyrdxlP-dep_Trfase"/>
</dbReference>
<keyword evidence="1 3" id="KW-0663">Pyridoxal phosphate</keyword>
<organism evidence="4 5">
    <name type="scientific">Hymenobacter aranciens</name>
    <dbReference type="NCBI Taxonomy" id="3063996"/>
    <lineage>
        <taxon>Bacteria</taxon>
        <taxon>Pseudomonadati</taxon>
        <taxon>Bacteroidota</taxon>
        <taxon>Cytophagia</taxon>
        <taxon>Cytophagales</taxon>
        <taxon>Hymenobacteraceae</taxon>
        <taxon>Hymenobacter</taxon>
    </lineage>
</organism>
<comment type="similarity">
    <text evidence="2 3">Belongs to the DegT/DnrJ/EryC1 family.</text>
</comment>
<keyword evidence="4" id="KW-0808">Transferase</keyword>
<proteinExistence type="inferred from homology"/>
<accession>A0ABT9B792</accession>
<evidence type="ECO:0000256" key="1">
    <source>
        <dbReference type="ARBA" id="ARBA00022898"/>
    </source>
</evidence>
<evidence type="ECO:0000256" key="2">
    <source>
        <dbReference type="ARBA" id="ARBA00037999"/>
    </source>
</evidence>
<evidence type="ECO:0000313" key="5">
    <source>
        <dbReference type="Proteomes" id="UP001176429"/>
    </source>
</evidence>
<dbReference type="CDD" id="cd00616">
    <property type="entry name" value="AHBA_syn"/>
    <property type="match status" value="1"/>
</dbReference>
<sequence length="372" mass="40152">MSDFIPFLSLAPQHEPLRAEVLAAVARVYDSNWLVLGEEVAAFEREYAAFSQVTYCVGVANGLDAMVLALRALGVGPGDEVIVPSNTYIATWLAVTQVGATPVPVEPDPATANLDPDRLPAALTPRTRAIIPVHLYGQACRMPEIMAFARQHGLWVVEDNAQAHGAAFAGQLTGSFGHLNATSFYPGKNLGALGDAGALTTADAALAQQLRVLRNYGSQEKYHNEVVGYNSRLDELQAAVLRTKLPQLPRWTAQRQQLAAWYNHYLADIPGLHRPRTASGATHVYHLYVVRHARRDALQRYLTQHGIGTLIHYPIPPHRQPAYAPLALPAGAFPIAEELAATSLSLPLWPGMSEAQVATVAGAIREFAASAG</sequence>
<dbReference type="PIRSF" id="PIRSF000390">
    <property type="entry name" value="PLP_StrS"/>
    <property type="match status" value="1"/>
</dbReference>
<name>A0ABT9B792_9BACT</name>
<dbReference type="InterPro" id="IPR000653">
    <property type="entry name" value="DegT/StrS_aminotransferase"/>
</dbReference>
<dbReference type="Gene3D" id="3.40.640.10">
    <property type="entry name" value="Type I PLP-dependent aspartate aminotransferase-like (Major domain)"/>
    <property type="match status" value="1"/>
</dbReference>
<reference evidence="4" key="1">
    <citation type="submission" date="2023-07" db="EMBL/GenBank/DDBJ databases">
        <authorList>
            <person name="Kim M.K."/>
        </authorList>
    </citation>
    <scope>NUCLEOTIDE SEQUENCE</scope>
    <source>
        <strain evidence="4">ASUV-10-1</strain>
    </source>
</reference>
<dbReference type="Pfam" id="PF01041">
    <property type="entry name" value="DegT_DnrJ_EryC1"/>
    <property type="match status" value="1"/>
</dbReference>
<dbReference type="PANTHER" id="PTHR30244">
    <property type="entry name" value="TRANSAMINASE"/>
    <property type="match status" value="1"/>
</dbReference>
<evidence type="ECO:0000313" key="4">
    <source>
        <dbReference type="EMBL" id="MDO7874155.1"/>
    </source>
</evidence>
<dbReference type="RefSeq" id="WP_305005471.1">
    <property type="nucleotide sequence ID" value="NZ_JAUQSY010000003.1"/>
</dbReference>
<gene>
    <name evidence="4" type="ORF">Q5H93_05375</name>
</gene>
<keyword evidence="5" id="KW-1185">Reference proteome</keyword>
<dbReference type="InterPro" id="IPR015422">
    <property type="entry name" value="PyrdxlP-dep_Trfase_small"/>
</dbReference>
<protein>
    <submittedName>
        <fullName evidence="4">DegT/DnrJ/EryC1/StrS family aminotransferase</fullName>
        <ecNumber evidence="4">2.6.1.-</ecNumber>
    </submittedName>
</protein>